<dbReference type="AlphaFoldDB" id="A0A1X2GAT2"/>
<dbReference type="Proteomes" id="UP000242146">
    <property type="component" value="Unassembled WGS sequence"/>
</dbReference>
<evidence type="ECO:0000313" key="3">
    <source>
        <dbReference type="Proteomes" id="UP000242146"/>
    </source>
</evidence>
<evidence type="ECO:0000256" key="1">
    <source>
        <dbReference type="SAM" id="SignalP"/>
    </source>
</evidence>
<accession>A0A1X2GAT2</accession>
<feature type="chain" id="PRO_5013163064" evidence="1">
    <location>
        <begin position="22"/>
        <end position="88"/>
    </location>
</feature>
<organism evidence="2 3">
    <name type="scientific">Hesseltinella vesiculosa</name>
    <dbReference type="NCBI Taxonomy" id="101127"/>
    <lineage>
        <taxon>Eukaryota</taxon>
        <taxon>Fungi</taxon>
        <taxon>Fungi incertae sedis</taxon>
        <taxon>Mucoromycota</taxon>
        <taxon>Mucoromycotina</taxon>
        <taxon>Mucoromycetes</taxon>
        <taxon>Mucorales</taxon>
        <taxon>Cunninghamellaceae</taxon>
        <taxon>Hesseltinella</taxon>
    </lineage>
</organism>
<dbReference type="OrthoDB" id="10329942at2759"/>
<keyword evidence="3" id="KW-1185">Reference proteome</keyword>
<reference evidence="2 3" key="1">
    <citation type="submission" date="2016-07" db="EMBL/GenBank/DDBJ databases">
        <title>Pervasive Adenine N6-methylation of Active Genes in Fungi.</title>
        <authorList>
            <consortium name="DOE Joint Genome Institute"/>
            <person name="Mondo S.J."/>
            <person name="Dannebaum R.O."/>
            <person name="Kuo R.C."/>
            <person name="Labutti K."/>
            <person name="Haridas S."/>
            <person name="Kuo A."/>
            <person name="Salamov A."/>
            <person name="Ahrendt S.R."/>
            <person name="Lipzen A."/>
            <person name="Sullivan W."/>
            <person name="Andreopoulos W.B."/>
            <person name="Clum A."/>
            <person name="Lindquist E."/>
            <person name="Daum C."/>
            <person name="Ramamoorthy G.K."/>
            <person name="Gryganskyi A."/>
            <person name="Culley D."/>
            <person name="Magnuson J.K."/>
            <person name="James T.Y."/>
            <person name="O'Malley M.A."/>
            <person name="Stajich J.E."/>
            <person name="Spatafora J.W."/>
            <person name="Visel A."/>
            <person name="Grigoriev I.V."/>
        </authorList>
    </citation>
    <scope>NUCLEOTIDE SEQUENCE [LARGE SCALE GENOMIC DNA]</scope>
    <source>
        <strain evidence="2 3">NRRL 3301</strain>
    </source>
</reference>
<gene>
    <name evidence="2" type="ORF">DM01DRAFT_1338137</name>
</gene>
<name>A0A1X2GAT2_9FUNG</name>
<keyword evidence="1" id="KW-0732">Signal</keyword>
<evidence type="ECO:0000313" key="2">
    <source>
        <dbReference type="EMBL" id="ORX49464.1"/>
    </source>
</evidence>
<proteinExistence type="predicted"/>
<sequence>MNARLGLVLACIVALMALVSAEYLNMQVKYGNKKLCQGVASYGDADTYCLNCILMWEQPGVVTLRGQDYAMAKKCCQAIGNLTLADFK</sequence>
<feature type="signal peptide" evidence="1">
    <location>
        <begin position="1"/>
        <end position="21"/>
    </location>
</feature>
<comment type="caution">
    <text evidence="2">The sequence shown here is derived from an EMBL/GenBank/DDBJ whole genome shotgun (WGS) entry which is preliminary data.</text>
</comment>
<protein>
    <submittedName>
        <fullName evidence="2">Uncharacterized protein</fullName>
    </submittedName>
</protein>
<dbReference type="EMBL" id="MCGT01000026">
    <property type="protein sequence ID" value="ORX49464.1"/>
    <property type="molecule type" value="Genomic_DNA"/>
</dbReference>